<name>X0VLZ6_9ZZZZ</name>
<proteinExistence type="predicted"/>
<sequence>EPLLILYDPTSLRLEVPVMENLAVNLKRGDELVVQIDALDNRQIKAVIDEIVPQAEAASRSFLVKVRLPLSEDLFEGMFGRLKIPVGKRRHLCLHTAAIQTIGQLQLVDVVGPDGTLERRFIKVGRYGDPDHREVLSGLKAGERVLVRSSMSPGPNHDG</sequence>
<dbReference type="Gene3D" id="2.40.420.20">
    <property type="match status" value="1"/>
</dbReference>
<dbReference type="EMBL" id="BARS01027838">
    <property type="protein sequence ID" value="GAG01546.1"/>
    <property type="molecule type" value="Genomic_DNA"/>
</dbReference>
<evidence type="ECO:0000259" key="1">
    <source>
        <dbReference type="Pfam" id="PF25954"/>
    </source>
</evidence>
<dbReference type="GO" id="GO:1990281">
    <property type="term" value="C:efflux pump complex"/>
    <property type="evidence" value="ECO:0007669"/>
    <property type="project" value="TreeGrafter"/>
</dbReference>
<dbReference type="Pfam" id="PF25954">
    <property type="entry name" value="Beta-barrel_RND_2"/>
    <property type="match status" value="1"/>
</dbReference>
<protein>
    <recommendedName>
        <fullName evidence="1">CusB-like beta-barrel domain-containing protein</fullName>
    </recommendedName>
</protein>
<gene>
    <name evidence="2" type="ORF">S01H1_43684</name>
</gene>
<dbReference type="PANTHER" id="PTHR30469">
    <property type="entry name" value="MULTIDRUG RESISTANCE PROTEIN MDTA"/>
    <property type="match status" value="1"/>
</dbReference>
<dbReference type="AlphaFoldDB" id="X0VLZ6"/>
<dbReference type="GO" id="GO:0015562">
    <property type="term" value="F:efflux transmembrane transporter activity"/>
    <property type="evidence" value="ECO:0007669"/>
    <property type="project" value="TreeGrafter"/>
</dbReference>
<organism evidence="2">
    <name type="scientific">marine sediment metagenome</name>
    <dbReference type="NCBI Taxonomy" id="412755"/>
    <lineage>
        <taxon>unclassified sequences</taxon>
        <taxon>metagenomes</taxon>
        <taxon>ecological metagenomes</taxon>
    </lineage>
</organism>
<feature type="non-terminal residue" evidence="2">
    <location>
        <position position="1"/>
    </location>
</feature>
<feature type="domain" description="CusB-like beta-barrel" evidence="1">
    <location>
        <begin position="14"/>
        <end position="83"/>
    </location>
</feature>
<dbReference type="PANTHER" id="PTHR30469:SF15">
    <property type="entry name" value="HLYD FAMILY OF SECRETION PROTEINS"/>
    <property type="match status" value="1"/>
</dbReference>
<accession>X0VLZ6</accession>
<dbReference type="Gene3D" id="2.40.30.170">
    <property type="match status" value="1"/>
</dbReference>
<comment type="caution">
    <text evidence="2">The sequence shown here is derived from an EMBL/GenBank/DDBJ whole genome shotgun (WGS) entry which is preliminary data.</text>
</comment>
<evidence type="ECO:0000313" key="2">
    <source>
        <dbReference type="EMBL" id="GAG01546.1"/>
    </source>
</evidence>
<reference evidence="2" key="1">
    <citation type="journal article" date="2014" name="Front. Microbiol.">
        <title>High frequency of phylogenetically diverse reductive dehalogenase-homologous genes in deep subseafloor sedimentary metagenomes.</title>
        <authorList>
            <person name="Kawai M."/>
            <person name="Futagami T."/>
            <person name="Toyoda A."/>
            <person name="Takaki Y."/>
            <person name="Nishi S."/>
            <person name="Hori S."/>
            <person name="Arai W."/>
            <person name="Tsubouchi T."/>
            <person name="Morono Y."/>
            <person name="Uchiyama I."/>
            <person name="Ito T."/>
            <person name="Fujiyama A."/>
            <person name="Inagaki F."/>
            <person name="Takami H."/>
        </authorList>
    </citation>
    <scope>NUCLEOTIDE SEQUENCE</scope>
    <source>
        <strain evidence="2">Expedition CK06-06</strain>
    </source>
</reference>
<dbReference type="InterPro" id="IPR058792">
    <property type="entry name" value="Beta-barrel_RND_2"/>
</dbReference>